<dbReference type="InterPro" id="IPR002293">
    <property type="entry name" value="AA/rel_permease1"/>
</dbReference>
<keyword evidence="4" id="KW-1003">Cell membrane</keyword>
<feature type="transmembrane region" description="Helical" evidence="9">
    <location>
        <begin position="388"/>
        <end position="407"/>
    </location>
</feature>
<dbReference type="PIRSF" id="PIRSF006060">
    <property type="entry name" value="AA_transporter"/>
    <property type="match status" value="1"/>
</dbReference>
<feature type="transmembrane region" description="Helical" evidence="9">
    <location>
        <begin position="42"/>
        <end position="61"/>
    </location>
</feature>
<reference evidence="11" key="1">
    <citation type="journal article" date="2019" name="Int. J. Syst. Evol. Microbiol.">
        <title>The Global Catalogue of Microorganisms (GCM) 10K type strain sequencing project: providing services to taxonomists for standard genome sequencing and annotation.</title>
        <authorList>
            <consortium name="The Broad Institute Genomics Platform"/>
            <consortium name="The Broad Institute Genome Sequencing Center for Infectious Disease"/>
            <person name="Wu L."/>
            <person name="Ma J."/>
        </authorList>
    </citation>
    <scope>NUCLEOTIDE SEQUENCE [LARGE SCALE GENOMIC DNA]</scope>
    <source>
        <strain evidence="11">JCM 18274</strain>
    </source>
</reference>
<comment type="similarity">
    <text evidence="2">Belongs to the amino acid-polyamine-organocation (APC) superfamily. Basic amino acid/polyamine antiporter (APA) (TC 2.A.3.2) family.</text>
</comment>
<evidence type="ECO:0000256" key="3">
    <source>
        <dbReference type="ARBA" id="ARBA00021069"/>
    </source>
</evidence>
<accession>A0ABP9EZC2</accession>
<evidence type="ECO:0000256" key="1">
    <source>
        <dbReference type="ARBA" id="ARBA00004651"/>
    </source>
</evidence>
<comment type="caution">
    <text evidence="10">The sequence shown here is derived from an EMBL/GenBank/DDBJ whole genome shotgun (WGS) entry which is preliminary data.</text>
</comment>
<feature type="transmembrane region" description="Helical" evidence="9">
    <location>
        <begin position="155"/>
        <end position="175"/>
    </location>
</feature>
<keyword evidence="5 9" id="KW-0812">Transmembrane</keyword>
<evidence type="ECO:0000256" key="4">
    <source>
        <dbReference type="ARBA" id="ARBA00022475"/>
    </source>
</evidence>
<evidence type="ECO:0000256" key="9">
    <source>
        <dbReference type="SAM" id="Phobius"/>
    </source>
</evidence>
<feature type="transmembrane region" description="Helical" evidence="9">
    <location>
        <begin position="93"/>
        <end position="118"/>
    </location>
</feature>
<dbReference type="RefSeq" id="WP_345273040.1">
    <property type="nucleotide sequence ID" value="NZ_BAABJH010000001.1"/>
</dbReference>
<evidence type="ECO:0000256" key="8">
    <source>
        <dbReference type="ARBA" id="ARBA00045636"/>
    </source>
</evidence>
<evidence type="ECO:0000256" key="2">
    <source>
        <dbReference type="ARBA" id="ARBA00008220"/>
    </source>
</evidence>
<comment type="function">
    <text evidence="8">Major component of the acid-resistance (AR) system allowing enteric pathogens to survive the acidic environment in the stomach. Exchanges extracellular arginine for its intracellular decarboxylation product agmatine (Agm) thereby expelling intracellular protons. Probably undergoes several conformational states in order to translocate the substrate across the membrane; keeps the substrate accessible to only 1 side of the membrane at a time by opening and closing 3 membrane-internal gates.</text>
</comment>
<evidence type="ECO:0000256" key="7">
    <source>
        <dbReference type="ARBA" id="ARBA00023136"/>
    </source>
</evidence>
<feature type="transmembrane region" description="Helical" evidence="9">
    <location>
        <begin position="124"/>
        <end position="143"/>
    </location>
</feature>
<sequence length="437" mass="47395">MNQKNEKSQKIGLLTTTSLVVGNMIGVGIFVLPAALAKYGTISLLGWVFTAIGAIILAKIFSNFSKIIVSKSGGPYTYSRAGFGDFIGFLMAWGYWVSCWVGNGGIAIAIVGALSFFYPVLETHSLYQVSIGLLLIWLFTWINSRGVKESGRVQVVTTVLKLLPLAFVIIVGLFFFRFENFPAFNLTGESNFATIPVVAALTLYAFLGIECATIPASNVENPEVTVPRATMIGTILTTIVYILSTVVLFGILPMDVLQNSAAPFAEAAQLIAGDFGGYFVAVGVIISGLGVLNGWVLVTGQLPMATAKDNLFPRIFKKENKKGAPVISLVIGSVLSSLVMLMNFTEGLVDQFQIIVEIVVFVALMPYLFTSAAYILVIIEKKLHANNWVKTLVLGGLGIAFSIWAIYGTGSETVFYGFLLLMSGMPFYILMQWNKRE</sequence>
<feature type="transmembrane region" description="Helical" evidence="9">
    <location>
        <begin position="195"/>
        <end position="217"/>
    </location>
</feature>
<dbReference type="PANTHER" id="PTHR42770:SF18">
    <property type="entry name" value="ARGININE_AGMATINE ANTIPORTER"/>
    <property type="match status" value="1"/>
</dbReference>
<dbReference type="Pfam" id="PF13520">
    <property type="entry name" value="AA_permease_2"/>
    <property type="match status" value="1"/>
</dbReference>
<name>A0ABP9EZC2_9FLAO</name>
<protein>
    <recommendedName>
        <fullName evidence="3">Arginine/agmatine antiporter</fullName>
    </recommendedName>
</protein>
<dbReference type="Gene3D" id="1.20.1740.10">
    <property type="entry name" value="Amino acid/polyamine transporter I"/>
    <property type="match status" value="1"/>
</dbReference>
<dbReference type="PANTHER" id="PTHR42770">
    <property type="entry name" value="AMINO ACID TRANSPORTER-RELATED"/>
    <property type="match status" value="1"/>
</dbReference>
<feature type="transmembrane region" description="Helical" evidence="9">
    <location>
        <begin position="413"/>
        <end position="431"/>
    </location>
</feature>
<dbReference type="Proteomes" id="UP001500433">
    <property type="component" value="Unassembled WGS sequence"/>
</dbReference>
<evidence type="ECO:0000313" key="11">
    <source>
        <dbReference type="Proteomes" id="UP001500433"/>
    </source>
</evidence>
<dbReference type="EMBL" id="BAABJH010000001">
    <property type="protein sequence ID" value="GAA4888874.1"/>
    <property type="molecule type" value="Genomic_DNA"/>
</dbReference>
<evidence type="ECO:0000256" key="5">
    <source>
        <dbReference type="ARBA" id="ARBA00022692"/>
    </source>
</evidence>
<proteinExistence type="inferred from homology"/>
<comment type="subcellular location">
    <subcellularLocation>
        <location evidence="1">Cell membrane</location>
        <topology evidence="1">Multi-pass membrane protein</topology>
    </subcellularLocation>
</comment>
<evidence type="ECO:0000256" key="6">
    <source>
        <dbReference type="ARBA" id="ARBA00022989"/>
    </source>
</evidence>
<feature type="transmembrane region" description="Helical" evidence="9">
    <location>
        <begin position="12"/>
        <end position="36"/>
    </location>
</feature>
<feature type="transmembrane region" description="Helical" evidence="9">
    <location>
        <begin position="354"/>
        <end position="376"/>
    </location>
</feature>
<feature type="transmembrane region" description="Helical" evidence="9">
    <location>
        <begin position="229"/>
        <end position="252"/>
    </location>
</feature>
<dbReference type="InterPro" id="IPR050367">
    <property type="entry name" value="APC_superfamily"/>
</dbReference>
<feature type="transmembrane region" description="Helical" evidence="9">
    <location>
        <begin position="278"/>
        <end position="302"/>
    </location>
</feature>
<evidence type="ECO:0000313" key="10">
    <source>
        <dbReference type="EMBL" id="GAA4888874.1"/>
    </source>
</evidence>
<keyword evidence="6 9" id="KW-1133">Transmembrane helix</keyword>
<keyword evidence="7 9" id="KW-0472">Membrane</keyword>
<keyword evidence="11" id="KW-1185">Reference proteome</keyword>
<organism evidence="10 11">
    <name type="scientific">Flaviramulus aquimarinus</name>
    <dbReference type="NCBI Taxonomy" id="1170456"/>
    <lineage>
        <taxon>Bacteria</taxon>
        <taxon>Pseudomonadati</taxon>
        <taxon>Bacteroidota</taxon>
        <taxon>Flavobacteriia</taxon>
        <taxon>Flavobacteriales</taxon>
        <taxon>Flavobacteriaceae</taxon>
        <taxon>Flaviramulus</taxon>
    </lineage>
</organism>
<gene>
    <name evidence="10" type="ORF">GCM10023311_11050</name>
</gene>
<feature type="transmembrane region" description="Helical" evidence="9">
    <location>
        <begin position="323"/>
        <end position="342"/>
    </location>
</feature>